<gene>
    <name evidence="1" type="ORF">P4O66_018308</name>
</gene>
<feature type="non-terminal residue" evidence="1">
    <location>
        <position position="168"/>
    </location>
</feature>
<proteinExistence type="predicted"/>
<evidence type="ECO:0000313" key="1">
    <source>
        <dbReference type="EMBL" id="KAK1784869.1"/>
    </source>
</evidence>
<keyword evidence="2" id="KW-1185">Reference proteome</keyword>
<dbReference type="EMBL" id="JAROKS010000026">
    <property type="protein sequence ID" value="KAK1784869.1"/>
    <property type="molecule type" value="Genomic_DNA"/>
</dbReference>
<evidence type="ECO:0000313" key="2">
    <source>
        <dbReference type="Proteomes" id="UP001239994"/>
    </source>
</evidence>
<protein>
    <submittedName>
        <fullName evidence="1">Uncharacterized protein</fullName>
    </submittedName>
</protein>
<sequence>MGCLSLSRSLYWAAAGARIVQRAHNGGVGTERRGREREHAPGYDRADVRSMRERTGTLEAAVPRPCADNVACSWFHATEDRRWASFYKTSAFSMSVKSSGPNDCWGGLRWLRGAWSGVEHTYSADVRKVHFIVCRDQLDSLGLVEAASARLTIQWWLCGMMVKSESPE</sequence>
<name>A0AAD8YS56_9TELE</name>
<dbReference type="AlphaFoldDB" id="A0AAD8YS56"/>
<dbReference type="Proteomes" id="UP001239994">
    <property type="component" value="Unassembled WGS sequence"/>
</dbReference>
<accession>A0AAD8YS56</accession>
<organism evidence="1 2">
    <name type="scientific">Electrophorus voltai</name>
    <dbReference type="NCBI Taxonomy" id="2609070"/>
    <lineage>
        <taxon>Eukaryota</taxon>
        <taxon>Metazoa</taxon>
        <taxon>Chordata</taxon>
        <taxon>Craniata</taxon>
        <taxon>Vertebrata</taxon>
        <taxon>Euteleostomi</taxon>
        <taxon>Actinopterygii</taxon>
        <taxon>Neopterygii</taxon>
        <taxon>Teleostei</taxon>
        <taxon>Ostariophysi</taxon>
        <taxon>Gymnotiformes</taxon>
        <taxon>Gymnotoidei</taxon>
        <taxon>Gymnotidae</taxon>
        <taxon>Electrophorus</taxon>
    </lineage>
</organism>
<reference evidence="1" key="1">
    <citation type="submission" date="2023-03" db="EMBL/GenBank/DDBJ databases">
        <title>Electrophorus voltai genome.</title>
        <authorList>
            <person name="Bian C."/>
        </authorList>
    </citation>
    <scope>NUCLEOTIDE SEQUENCE</scope>
    <source>
        <strain evidence="1">CB-2022</strain>
        <tissue evidence="1">Muscle</tissue>
    </source>
</reference>
<comment type="caution">
    <text evidence="1">The sequence shown here is derived from an EMBL/GenBank/DDBJ whole genome shotgun (WGS) entry which is preliminary data.</text>
</comment>